<dbReference type="AlphaFoldDB" id="A0A1I1HLU9"/>
<dbReference type="GO" id="GO:0003755">
    <property type="term" value="F:peptidyl-prolyl cis-trans isomerase activity"/>
    <property type="evidence" value="ECO:0007669"/>
    <property type="project" value="UniProtKB-KW"/>
</dbReference>
<evidence type="ECO:0000313" key="11">
    <source>
        <dbReference type="EMBL" id="SFC24806.1"/>
    </source>
</evidence>
<feature type="chain" id="PRO_5014161972" description="Parvulin-like PPIase" evidence="9">
    <location>
        <begin position="24"/>
        <end position="297"/>
    </location>
</feature>
<dbReference type="PROSITE" id="PS01096">
    <property type="entry name" value="PPIC_PPIASE_1"/>
    <property type="match status" value="1"/>
</dbReference>
<dbReference type="EMBL" id="FOLX01000001">
    <property type="protein sequence ID" value="SFC24806.1"/>
    <property type="molecule type" value="Genomic_DNA"/>
</dbReference>
<feature type="signal peptide" evidence="9">
    <location>
        <begin position="1"/>
        <end position="23"/>
    </location>
</feature>
<sequence>MTQRLIQVAAIALAFAISSPVLAQDTAATGADAAAATETTPASADTVVAIVDGKEITLGHMILVRQSLPPQYAQLPDAILFEGILEQLIQQTALQDSFDGDRPRRVEMALENEERAMMAAEAVSRVLDAAVTDAAIEKAYQDTYGNAEPEMEFKAAHILVETEDEAKAIVEELEGGADFAAVAKEKSTGPSGPNGGDLGWFGKGMMVAPFEEAVVAMEAGDISAPVQTQFGWHVILLSETRMKEAPALDTVRDELQAQVEQEVVKAHIDALVEKANVDKSGAEGVDPAALSNIDILE</sequence>
<evidence type="ECO:0000256" key="9">
    <source>
        <dbReference type="SAM" id="SignalP"/>
    </source>
</evidence>
<dbReference type="InterPro" id="IPR023058">
    <property type="entry name" value="PPIase_PpiC_CS"/>
</dbReference>
<reference evidence="11 12" key="1">
    <citation type="submission" date="2016-10" db="EMBL/GenBank/DDBJ databases">
        <authorList>
            <person name="de Groot N.N."/>
        </authorList>
    </citation>
    <scope>NUCLEOTIDE SEQUENCE [LARGE SCALE GENOMIC DNA]</scope>
    <source>
        <strain evidence="11 12">DSM 29619</strain>
    </source>
</reference>
<keyword evidence="5 8" id="KW-0697">Rotamase</keyword>
<evidence type="ECO:0000256" key="5">
    <source>
        <dbReference type="ARBA" id="ARBA00023110"/>
    </source>
</evidence>
<evidence type="ECO:0000256" key="4">
    <source>
        <dbReference type="ARBA" id="ARBA00018370"/>
    </source>
</evidence>
<keyword evidence="9" id="KW-0732">Signal</keyword>
<comment type="similarity">
    <text evidence="2">Belongs to the PpiC/parvulin rotamase family.</text>
</comment>
<dbReference type="OrthoDB" id="14196at2"/>
<dbReference type="InterPro" id="IPR050245">
    <property type="entry name" value="PrsA_foldase"/>
</dbReference>
<dbReference type="EC" id="5.2.1.8" evidence="3"/>
<dbReference type="Gene3D" id="3.10.50.40">
    <property type="match status" value="1"/>
</dbReference>
<evidence type="ECO:0000256" key="8">
    <source>
        <dbReference type="PROSITE-ProRule" id="PRU00278"/>
    </source>
</evidence>
<dbReference type="SUPFAM" id="SSF109998">
    <property type="entry name" value="Triger factor/SurA peptide-binding domain-like"/>
    <property type="match status" value="1"/>
</dbReference>
<gene>
    <name evidence="11" type="ORF">SAMN05421762_0302</name>
</gene>
<name>A0A1I1HLU9_9RHOB</name>
<comment type="catalytic activity">
    <reaction evidence="1">
        <text>[protein]-peptidylproline (omega=180) = [protein]-peptidylproline (omega=0)</text>
        <dbReference type="Rhea" id="RHEA:16237"/>
        <dbReference type="Rhea" id="RHEA-COMP:10747"/>
        <dbReference type="Rhea" id="RHEA-COMP:10748"/>
        <dbReference type="ChEBI" id="CHEBI:83833"/>
        <dbReference type="ChEBI" id="CHEBI:83834"/>
        <dbReference type="EC" id="5.2.1.8"/>
    </reaction>
</comment>
<proteinExistence type="inferred from homology"/>
<evidence type="ECO:0000256" key="2">
    <source>
        <dbReference type="ARBA" id="ARBA00007656"/>
    </source>
</evidence>
<evidence type="ECO:0000259" key="10">
    <source>
        <dbReference type="PROSITE" id="PS50198"/>
    </source>
</evidence>
<feature type="domain" description="PpiC" evidence="10">
    <location>
        <begin position="150"/>
        <end position="239"/>
    </location>
</feature>
<dbReference type="InterPro" id="IPR000297">
    <property type="entry name" value="PPIase_PpiC"/>
</dbReference>
<dbReference type="STRING" id="517719.SAMN05421762_0302"/>
<dbReference type="PROSITE" id="PS50198">
    <property type="entry name" value="PPIC_PPIASE_2"/>
    <property type="match status" value="1"/>
</dbReference>
<dbReference type="InterPro" id="IPR046357">
    <property type="entry name" value="PPIase_dom_sf"/>
</dbReference>
<keyword evidence="12" id="KW-1185">Reference proteome</keyword>
<dbReference type="InterPro" id="IPR027304">
    <property type="entry name" value="Trigger_fact/SurA_dom_sf"/>
</dbReference>
<keyword evidence="8 11" id="KW-0413">Isomerase</keyword>
<dbReference type="Pfam" id="PF00639">
    <property type="entry name" value="Rotamase"/>
    <property type="match status" value="1"/>
</dbReference>
<evidence type="ECO:0000313" key="12">
    <source>
        <dbReference type="Proteomes" id="UP000231644"/>
    </source>
</evidence>
<evidence type="ECO:0000256" key="7">
    <source>
        <dbReference type="ARBA" id="ARBA00031484"/>
    </source>
</evidence>
<dbReference type="SUPFAM" id="SSF54534">
    <property type="entry name" value="FKBP-like"/>
    <property type="match status" value="1"/>
</dbReference>
<evidence type="ECO:0000256" key="1">
    <source>
        <dbReference type="ARBA" id="ARBA00000971"/>
    </source>
</evidence>
<dbReference type="PANTHER" id="PTHR47245:SF2">
    <property type="entry name" value="PEPTIDYL-PROLYL CIS-TRANS ISOMERASE HP_0175-RELATED"/>
    <property type="match status" value="1"/>
</dbReference>
<dbReference type="RefSeq" id="WP_093449463.1">
    <property type="nucleotide sequence ID" value="NZ_FNZG01000002.1"/>
</dbReference>
<dbReference type="PANTHER" id="PTHR47245">
    <property type="entry name" value="PEPTIDYLPROLYL ISOMERASE"/>
    <property type="match status" value="1"/>
</dbReference>
<accession>A0A1I1HLU9</accession>
<protein>
    <recommendedName>
        <fullName evidence="4">Parvulin-like PPIase</fullName>
        <ecNumber evidence="3">5.2.1.8</ecNumber>
    </recommendedName>
    <alternativeName>
        <fullName evidence="6">Peptidyl-prolyl cis-trans isomerase plp</fullName>
    </alternativeName>
    <alternativeName>
        <fullName evidence="7">Rotamase plp</fullName>
    </alternativeName>
</protein>
<evidence type="ECO:0000256" key="6">
    <source>
        <dbReference type="ARBA" id="ARBA00030642"/>
    </source>
</evidence>
<evidence type="ECO:0000256" key="3">
    <source>
        <dbReference type="ARBA" id="ARBA00013194"/>
    </source>
</evidence>
<organism evidence="11 12">
    <name type="scientific">Pseudooceanicola nitratireducens</name>
    <dbReference type="NCBI Taxonomy" id="517719"/>
    <lineage>
        <taxon>Bacteria</taxon>
        <taxon>Pseudomonadati</taxon>
        <taxon>Pseudomonadota</taxon>
        <taxon>Alphaproteobacteria</taxon>
        <taxon>Rhodobacterales</taxon>
        <taxon>Paracoccaceae</taxon>
        <taxon>Pseudooceanicola</taxon>
    </lineage>
</organism>
<dbReference type="Proteomes" id="UP000231644">
    <property type="component" value="Unassembled WGS sequence"/>
</dbReference>